<dbReference type="SMART" id="SM00387">
    <property type="entry name" value="HATPase_c"/>
    <property type="match status" value="1"/>
</dbReference>
<reference evidence="13 14" key="1">
    <citation type="submission" date="2018-08" db="EMBL/GenBank/DDBJ databases">
        <title>The first complete genome of Treponema rectale (CHPAT), a commensal spirochete of the bovine rectum.</title>
        <authorList>
            <person name="Staton G.J."/>
            <person name="Clegg S.R."/>
            <person name="Carter S.D."/>
            <person name="Radford A.D."/>
            <person name="Darby A."/>
            <person name="Hall N."/>
            <person name="Birtles R.J."/>
            <person name="Evans N.J."/>
        </authorList>
    </citation>
    <scope>NUCLEOTIDE SEQUENCE [LARGE SCALE GENOMIC DNA]</scope>
    <source>
        <strain evidence="13 14">CHPA</strain>
    </source>
</reference>
<dbReference type="GO" id="GO:0004673">
    <property type="term" value="F:protein histidine kinase activity"/>
    <property type="evidence" value="ECO:0007669"/>
    <property type="project" value="UniProtKB-EC"/>
</dbReference>
<dbReference type="Pfam" id="PF02518">
    <property type="entry name" value="HATPase_c"/>
    <property type="match status" value="1"/>
</dbReference>
<keyword evidence="10" id="KW-0902">Two-component regulatory system</keyword>
<dbReference type="InterPro" id="IPR036890">
    <property type="entry name" value="HATPase_C_sf"/>
</dbReference>
<dbReference type="EMBL" id="CP031517">
    <property type="protein sequence ID" value="QOS39557.1"/>
    <property type="molecule type" value="Genomic_DNA"/>
</dbReference>
<dbReference type="PANTHER" id="PTHR45528">
    <property type="entry name" value="SENSOR HISTIDINE KINASE CPXA"/>
    <property type="match status" value="1"/>
</dbReference>
<dbReference type="KEGG" id="trc:DYE49_03425"/>
<evidence type="ECO:0000256" key="2">
    <source>
        <dbReference type="ARBA" id="ARBA00004651"/>
    </source>
</evidence>
<keyword evidence="9" id="KW-0067">ATP-binding</keyword>
<dbReference type="GO" id="GO:0005886">
    <property type="term" value="C:plasma membrane"/>
    <property type="evidence" value="ECO:0007669"/>
    <property type="project" value="UniProtKB-SubCell"/>
</dbReference>
<keyword evidence="6" id="KW-0808">Transferase</keyword>
<dbReference type="PANTHER" id="PTHR45528:SF1">
    <property type="entry name" value="SENSOR HISTIDINE KINASE CPXA"/>
    <property type="match status" value="1"/>
</dbReference>
<evidence type="ECO:0000256" key="9">
    <source>
        <dbReference type="ARBA" id="ARBA00022840"/>
    </source>
</evidence>
<dbReference type="InterPro" id="IPR005467">
    <property type="entry name" value="His_kinase_dom"/>
</dbReference>
<keyword evidence="5" id="KW-0597">Phosphoprotein</keyword>
<evidence type="ECO:0000256" key="8">
    <source>
        <dbReference type="ARBA" id="ARBA00022777"/>
    </source>
</evidence>
<dbReference type="AlphaFoldDB" id="A0A7M1XJF8"/>
<evidence type="ECO:0000256" key="1">
    <source>
        <dbReference type="ARBA" id="ARBA00000085"/>
    </source>
</evidence>
<organism evidence="13 14">
    <name type="scientific">Treponema rectale</name>
    <dbReference type="NCBI Taxonomy" id="744512"/>
    <lineage>
        <taxon>Bacteria</taxon>
        <taxon>Pseudomonadati</taxon>
        <taxon>Spirochaetota</taxon>
        <taxon>Spirochaetia</taxon>
        <taxon>Spirochaetales</taxon>
        <taxon>Treponemataceae</taxon>
        <taxon>Treponema</taxon>
    </lineage>
</organism>
<dbReference type="SUPFAM" id="SSF55874">
    <property type="entry name" value="ATPase domain of HSP90 chaperone/DNA topoisomerase II/histidine kinase"/>
    <property type="match status" value="1"/>
</dbReference>
<keyword evidence="7" id="KW-0547">Nucleotide-binding</keyword>
<dbReference type="Gene3D" id="3.30.565.10">
    <property type="entry name" value="Histidine kinase-like ATPase, C-terminal domain"/>
    <property type="match status" value="1"/>
</dbReference>
<proteinExistence type="predicted"/>
<dbReference type="PROSITE" id="PS50109">
    <property type="entry name" value="HIS_KIN"/>
    <property type="match status" value="1"/>
</dbReference>
<dbReference type="GO" id="GO:0005524">
    <property type="term" value="F:ATP binding"/>
    <property type="evidence" value="ECO:0007669"/>
    <property type="project" value="UniProtKB-KW"/>
</dbReference>
<protein>
    <recommendedName>
        <fullName evidence="3">histidine kinase</fullName>
        <ecNumber evidence="3">2.7.13.3</ecNumber>
    </recommendedName>
</protein>
<keyword evidence="11" id="KW-0472">Membrane</keyword>
<dbReference type="InterPro" id="IPR003594">
    <property type="entry name" value="HATPase_dom"/>
</dbReference>
<dbReference type="PRINTS" id="PR00344">
    <property type="entry name" value="BCTRLSENSOR"/>
</dbReference>
<evidence type="ECO:0000256" key="10">
    <source>
        <dbReference type="ARBA" id="ARBA00023012"/>
    </source>
</evidence>
<dbReference type="GO" id="GO:0000160">
    <property type="term" value="P:phosphorelay signal transduction system"/>
    <property type="evidence" value="ECO:0007669"/>
    <property type="project" value="UniProtKB-KW"/>
</dbReference>
<feature type="domain" description="Histidine kinase" evidence="12">
    <location>
        <begin position="1"/>
        <end position="167"/>
    </location>
</feature>
<evidence type="ECO:0000256" key="3">
    <source>
        <dbReference type="ARBA" id="ARBA00012438"/>
    </source>
</evidence>
<comment type="catalytic activity">
    <reaction evidence="1">
        <text>ATP + protein L-histidine = ADP + protein N-phospho-L-histidine.</text>
        <dbReference type="EC" id="2.7.13.3"/>
    </reaction>
</comment>
<comment type="subcellular location">
    <subcellularLocation>
        <location evidence="2">Cell membrane</location>
        <topology evidence="2">Multi-pass membrane protein</topology>
    </subcellularLocation>
</comment>
<dbReference type="InterPro" id="IPR004358">
    <property type="entry name" value="Sig_transdc_His_kin-like_C"/>
</dbReference>
<evidence type="ECO:0000256" key="7">
    <source>
        <dbReference type="ARBA" id="ARBA00022741"/>
    </source>
</evidence>
<evidence type="ECO:0000259" key="12">
    <source>
        <dbReference type="PROSITE" id="PS50109"/>
    </source>
</evidence>
<accession>A0A7M1XJF8</accession>
<evidence type="ECO:0000313" key="13">
    <source>
        <dbReference type="EMBL" id="QOS39557.1"/>
    </source>
</evidence>
<gene>
    <name evidence="13" type="ORF">DYE49_03425</name>
</gene>
<keyword evidence="8 13" id="KW-0418">Kinase</keyword>
<dbReference type="InterPro" id="IPR050398">
    <property type="entry name" value="HssS/ArlS-like"/>
</dbReference>
<keyword evidence="4" id="KW-1003">Cell membrane</keyword>
<evidence type="ECO:0000313" key="14">
    <source>
        <dbReference type="Proteomes" id="UP000593591"/>
    </source>
</evidence>
<evidence type="ECO:0000256" key="11">
    <source>
        <dbReference type="ARBA" id="ARBA00023136"/>
    </source>
</evidence>
<evidence type="ECO:0000256" key="6">
    <source>
        <dbReference type="ARBA" id="ARBA00022679"/>
    </source>
</evidence>
<dbReference type="EC" id="2.7.13.3" evidence="3"/>
<dbReference type="Proteomes" id="UP000593591">
    <property type="component" value="Chromosome"/>
</dbReference>
<sequence length="167" mass="19387">MTNQLITLAKLDEEDKTRFPMEDFSINQVCHEAIDAFAPGFKKEGIKFSSHITGNLTMFGNRHLMEELVYLFLDNSLKYTGGENKSSYFVVNENKKNIEFRFSNTIDKDDEVDIKQIMERFYRSPSQKKDGSGIGLSIAKEIIDFHKGKIKIEKNENTLFFILSFHR</sequence>
<evidence type="ECO:0000256" key="5">
    <source>
        <dbReference type="ARBA" id="ARBA00022553"/>
    </source>
</evidence>
<name>A0A7M1XJF8_9SPIR</name>
<evidence type="ECO:0000256" key="4">
    <source>
        <dbReference type="ARBA" id="ARBA00022475"/>
    </source>
</evidence>